<feature type="compositionally biased region" description="Low complexity" evidence="1">
    <location>
        <begin position="338"/>
        <end position="354"/>
    </location>
</feature>
<evidence type="ECO:0000313" key="3">
    <source>
        <dbReference type="Proteomes" id="UP000738402"/>
    </source>
</evidence>
<gene>
    <name evidence="2" type="ORF">KL933_004118</name>
</gene>
<feature type="region of interest" description="Disordered" evidence="1">
    <location>
        <begin position="1"/>
        <end position="53"/>
    </location>
</feature>
<dbReference type="EMBL" id="JAHLUH010000012">
    <property type="protein sequence ID" value="KAG7725552.1"/>
    <property type="molecule type" value="Genomic_DNA"/>
</dbReference>
<feature type="compositionally biased region" description="Basic and acidic residues" evidence="1">
    <location>
        <begin position="13"/>
        <end position="31"/>
    </location>
</feature>
<accession>A0AAN6D3J8</accession>
<proteinExistence type="predicted"/>
<evidence type="ECO:0000256" key="1">
    <source>
        <dbReference type="SAM" id="MobiDB-lite"/>
    </source>
</evidence>
<feature type="compositionally biased region" description="Acidic residues" evidence="1">
    <location>
        <begin position="40"/>
        <end position="53"/>
    </location>
</feature>
<dbReference type="AlphaFoldDB" id="A0AAN6D3J8"/>
<sequence length="364" mass="41125">MEFAENPWEEVCVGDREGEKTPDSKSQKGESGRASGTDDNVADESDEALEDDFGDFGEFEEVEVDRPAVDYSCLSRLGRGTGDDATMKFEGDWTGKYLRLVAAERQWQRQHQQQISYRGRAAHLETETHRRVEAVAALWTSVEKRVATKAGVTNLFSWSSTRETAKPAKKTQQINSKLLRTAAAESRAIIDRRLEAQRQQKQKLEKERHEREKRIREERQRREQEALKYRSVAAVPQKKERTLFGRLFGEKSKIAADNLSHDKIVQPAQTADDADLISEFREQLQRREDSDEEDREVDYGEIGAGAADGSSLQDIIDQAEEDSDARSNVSETFGEFHTTTPSQSSSSPESRSSPRAIPGNLIDL</sequence>
<reference evidence="2" key="1">
    <citation type="journal article" date="2021" name="G3 (Bethesda)">
        <title>Genomic diversity, chromosomal rearrangements, and interspecies hybridization in the ogataea polymorpha species complex.</title>
        <authorList>
            <person name="Hanson S.J."/>
            <person name="Cinneide E.O."/>
            <person name="Salzberg L.I."/>
            <person name="Wolfe K.H."/>
            <person name="McGowan J."/>
            <person name="Fitzpatrick D.A."/>
            <person name="Matlin K."/>
        </authorList>
    </citation>
    <scope>NUCLEOTIDE SEQUENCE</scope>
    <source>
        <strain evidence="2">83-405-1</strain>
    </source>
</reference>
<organism evidence="2 3">
    <name type="scientific">Ogataea haglerorum</name>
    <dbReference type="NCBI Taxonomy" id="1937702"/>
    <lineage>
        <taxon>Eukaryota</taxon>
        <taxon>Fungi</taxon>
        <taxon>Dikarya</taxon>
        <taxon>Ascomycota</taxon>
        <taxon>Saccharomycotina</taxon>
        <taxon>Pichiomycetes</taxon>
        <taxon>Pichiales</taxon>
        <taxon>Pichiaceae</taxon>
        <taxon>Ogataea</taxon>
    </lineage>
</organism>
<feature type="region of interest" description="Disordered" evidence="1">
    <location>
        <begin position="283"/>
        <end position="364"/>
    </location>
</feature>
<feature type="region of interest" description="Disordered" evidence="1">
    <location>
        <begin position="200"/>
        <end position="225"/>
    </location>
</feature>
<dbReference type="Proteomes" id="UP000738402">
    <property type="component" value="Unassembled WGS sequence"/>
</dbReference>
<name>A0AAN6D3J8_9ASCO</name>
<protein>
    <submittedName>
        <fullName evidence="2">Uncharacterized protein</fullName>
    </submittedName>
</protein>
<evidence type="ECO:0000313" key="2">
    <source>
        <dbReference type="EMBL" id="KAG7725552.1"/>
    </source>
</evidence>
<comment type="caution">
    <text evidence="2">The sequence shown here is derived from an EMBL/GenBank/DDBJ whole genome shotgun (WGS) entry which is preliminary data.</text>
</comment>